<comment type="caution">
    <text evidence="6">The sequence shown here is derived from an EMBL/GenBank/DDBJ whole genome shotgun (WGS) entry which is preliminary data.</text>
</comment>
<dbReference type="InterPro" id="IPR007848">
    <property type="entry name" value="Small_mtfrase_dom"/>
</dbReference>
<dbReference type="GO" id="GO:0008757">
    <property type="term" value="F:S-adenosylmethionine-dependent methyltransferase activity"/>
    <property type="evidence" value="ECO:0007669"/>
    <property type="project" value="TreeGrafter"/>
</dbReference>
<dbReference type="GO" id="GO:0035657">
    <property type="term" value="C:eRF1 methyltransferase complex"/>
    <property type="evidence" value="ECO:0007669"/>
    <property type="project" value="TreeGrafter"/>
</dbReference>
<dbReference type="Gene3D" id="3.40.50.150">
    <property type="entry name" value="Vaccinia Virus protein VP39"/>
    <property type="match status" value="1"/>
</dbReference>
<dbReference type="RefSeq" id="WP_254166200.1">
    <property type="nucleotide sequence ID" value="NZ_JAHESF010000019.1"/>
</dbReference>
<dbReference type="AlphaFoldDB" id="A0AAP2GKF4"/>
<keyword evidence="7" id="KW-1185">Reference proteome</keyword>
<gene>
    <name evidence="6" type="ORF">KK083_18945</name>
</gene>
<reference evidence="6 7" key="1">
    <citation type="submission" date="2021-05" db="EMBL/GenBank/DDBJ databases">
        <title>A Polyphasic approach of four new species of the genus Ohtaekwangia: Ohtaekwangia histidinii sp. nov., Ohtaekwangia cretensis sp. nov., Ohtaekwangia indiensis sp. nov., Ohtaekwangia reichenbachii sp. nov. from diverse environment.</title>
        <authorList>
            <person name="Octaviana S."/>
        </authorList>
    </citation>
    <scope>NUCLEOTIDE SEQUENCE [LARGE SCALE GENOMIC DNA]</scope>
    <source>
        <strain evidence="6 7">PWU4</strain>
    </source>
</reference>
<comment type="similarity">
    <text evidence="1">Belongs to the eukaryotic/archaeal PrmC-related family.</text>
</comment>
<organism evidence="6 7">
    <name type="scientific">Chryseosolibacter histidini</name>
    <dbReference type="NCBI Taxonomy" id="2782349"/>
    <lineage>
        <taxon>Bacteria</taxon>
        <taxon>Pseudomonadati</taxon>
        <taxon>Bacteroidota</taxon>
        <taxon>Cytophagia</taxon>
        <taxon>Cytophagales</taxon>
        <taxon>Chryseotaleaceae</taxon>
        <taxon>Chryseosolibacter</taxon>
    </lineage>
</organism>
<evidence type="ECO:0000256" key="2">
    <source>
        <dbReference type="ARBA" id="ARBA00022603"/>
    </source>
</evidence>
<proteinExistence type="inferred from homology"/>
<dbReference type="InterPro" id="IPR002052">
    <property type="entry name" value="DNA_methylase_N6_adenine_CS"/>
</dbReference>
<dbReference type="PANTHER" id="PTHR45875:SF1">
    <property type="entry name" value="METHYLTRANSFERASE N6AMT1"/>
    <property type="match status" value="1"/>
</dbReference>
<dbReference type="InterPro" id="IPR052190">
    <property type="entry name" value="Euk-Arch_PrmC-MTase"/>
</dbReference>
<evidence type="ECO:0000256" key="4">
    <source>
        <dbReference type="ARBA" id="ARBA00022691"/>
    </source>
</evidence>
<dbReference type="GO" id="GO:0032259">
    <property type="term" value="P:methylation"/>
    <property type="evidence" value="ECO:0007669"/>
    <property type="project" value="UniProtKB-KW"/>
</dbReference>
<evidence type="ECO:0000313" key="7">
    <source>
        <dbReference type="Proteomes" id="UP001319200"/>
    </source>
</evidence>
<evidence type="ECO:0000259" key="5">
    <source>
        <dbReference type="Pfam" id="PF05175"/>
    </source>
</evidence>
<dbReference type="NCBIfam" id="TIGR00537">
    <property type="entry name" value="hemK_rel_arch"/>
    <property type="match status" value="1"/>
</dbReference>
<keyword evidence="2 6" id="KW-0489">Methyltransferase</keyword>
<evidence type="ECO:0000256" key="3">
    <source>
        <dbReference type="ARBA" id="ARBA00022679"/>
    </source>
</evidence>
<dbReference type="CDD" id="cd02440">
    <property type="entry name" value="AdoMet_MTases"/>
    <property type="match status" value="1"/>
</dbReference>
<evidence type="ECO:0000256" key="1">
    <source>
        <dbReference type="ARBA" id="ARBA00006149"/>
    </source>
</evidence>
<feature type="domain" description="Methyltransferase small" evidence="5">
    <location>
        <begin position="36"/>
        <end position="145"/>
    </location>
</feature>
<dbReference type="GO" id="GO:0003676">
    <property type="term" value="F:nucleic acid binding"/>
    <property type="evidence" value="ECO:0007669"/>
    <property type="project" value="InterPro"/>
</dbReference>
<keyword evidence="4" id="KW-0949">S-adenosyl-L-methionine</keyword>
<dbReference type="EMBL" id="JAHESF010000019">
    <property type="protein sequence ID" value="MBT1698979.1"/>
    <property type="molecule type" value="Genomic_DNA"/>
</dbReference>
<accession>A0AAP2GKF4</accession>
<keyword evidence="3" id="KW-0808">Transferase</keyword>
<dbReference type="Proteomes" id="UP001319200">
    <property type="component" value="Unassembled WGS sequence"/>
</dbReference>
<dbReference type="InterPro" id="IPR029063">
    <property type="entry name" value="SAM-dependent_MTases_sf"/>
</dbReference>
<dbReference type="Pfam" id="PF05175">
    <property type="entry name" value="MTS"/>
    <property type="match status" value="1"/>
</dbReference>
<sequence length="230" mass="25946">MTVRRSLKHLASLVMIPAVRWYLRKERKYTYNGITAVVLPGVFHPGLFSSTTFLLDFLKTQNLEGKTFLELGCGSGLISVTAARAGAQVTASDLSMKALENTRRNAAQNNVAMKVVYSDLFDKIGRTFDWIIINPPYYAQQPNSDSDLAWYCGENFEYFSKLFGTLKEHIHQGTEVVMVLTKGCDLQRIFSLADEKGFAFNLIREKKVMFDEKDFLYRIMPLSSAAGARA</sequence>
<name>A0AAP2GKF4_9BACT</name>
<dbReference type="SUPFAM" id="SSF53335">
    <property type="entry name" value="S-adenosyl-L-methionine-dependent methyltransferases"/>
    <property type="match status" value="1"/>
</dbReference>
<protein>
    <submittedName>
        <fullName evidence="6">Methyltransferase</fullName>
    </submittedName>
</protein>
<dbReference type="GO" id="GO:0008276">
    <property type="term" value="F:protein methyltransferase activity"/>
    <property type="evidence" value="ECO:0007669"/>
    <property type="project" value="TreeGrafter"/>
</dbReference>
<dbReference type="PROSITE" id="PS00092">
    <property type="entry name" value="N6_MTASE"/>
    <property type="match status" value="1"/>
</dbReference>
<dbReference type="PANTHER" id="PTHR45875">
    <property type="entry name" value="METHYLTRANSFERASE N6AMT1"/>
    <property type="match status" value="1"/>
</dbReference>
<dbReference type="GO" id="GO:0008170">
    <property type="term" value="F:N-methyltransferase activity"/>
    <property type="evidence" value="ECO:0007669"/>
    <property type="project" value="UniProtKB-ARBA"/>
</dbReference>
<evidence type="ECO:0000313" key="6">
    <source>
        <dbReference type="EMBL" id="MBT1698979.1"/>
    </source>
</evidence>
<dbReference type="InterPro" id="IPR004557">
    <property type="entry name" value="PrmC-related"/>
</dbReference>